<evidence type="ECO:0000256" key="1">
    <source>
        <dbReference type="SAM" id="MobiDB-lite"/>
    </source>
</evidence>
<accession>A0AA40KID1</accession>
<name>A0AA40KID1_9HYME</name>
<evidence type="ECO:0000313" key="3">
    <source>
        <dbReference type="Proteomes" id="UP001177670"/>
    </source>
</evidence>
<gene>
    <name evidence="2" type="ORF">K0M31_010206</name>
</gene>
<sequence length="123" mass="14067">MEVRVDRLDLGETESTCTKFFLEIPNFPGYVANEQIESAVTKAKERKDPLRPLFQENAATILKISALVSPRAKRHQLPRRNNNAVYRSSRQLDQSWEPLEHYSRSRGTARKSTRKPAEALAVS</sequence>
<reference evidence="2" key="1">
    <citation type="submission" date="2021-10" db="EMBL/GenBank/DDBJ databases">
        <title>Melipona bicolor Genome sequencing and assembly.</title>
        <authorList>
            <person name="Araujo N.S."/>
            <person name="Arias M.C."/>
        </authorList>
    </citation>
    <scope>NUCLEOTIDE SEQUENCE</scope>
    <source>
        <strain evidence="2">USP_2M_L1-L4_2017</strain>
        <tissue evidence="2">Whole body</tissue>
    </source>
</reference>
<keyword evidence="3" id="KW-1185">Reference proteome</keyword>
<proteinExistence type="predicted"/>
<dbReference type="Proteomes" id="UP001177670">
    <property type="component" value="Unassembled WGS sequence"/>
</dbReference>
<dbReference type="EMBL" id="JAHYIQ010000026">
    <property type="protein sequence ID" value="KAK1121404.1"/>
    <property type="molecule type" value="Genomic_DNA"/>
</dbReference>
<comment type="caution">
    <text evidence="2">The sequence shown here is derived from an EMBL/GenBank/DDBJ whole genome shotgun (WGS) entry which is preliminary data.</text>
</comment>
<evidence type="ECO:0000313" key="2">
    <source>
        <dbReference type="EMBL" id="KAK1121404.1"/>
    </source>
</evidence>
<dbReference type="AlphaFoldDB" id="A0AA40KID1"/>
<feature type="region of interest" description="Disordered" evidence="1">
    <location>
        <begin position="70"/>
        <end position="123"/>
    </location>
</feature>
<feature type="compositionally biased region" description="Polar residues" evidence="1">
    <location>
        <begin position="79"/>
        <end position="94"/>
    </location>
</feature>
<protein>
    <submittedName>
        <fullName evidence="2">Uncharacterized protein</fullName>
    </submittedName>
</protein>
<organism evidence="2 3">
    <name type="scientific">Melipona bicolor</name>
    <dbReference type="NCBI Taxonomy" id="60889"/>
    <lineage>
        <taxon>Eukaryota</taxon>
        <taxon>Metazoa</taxon>
        <taxon>Ecdysozoa</taxon>
        <taxon>Arthropoda</taxon>
        <taxon>Hexapoda</taxon>
        <taxon>Insecta</taxon>
        <taxon>Pterygota</taxon>
        <taxon>Neoptera</taxon>
        <taxon>Endopterygota</taxon>
        <taxon>Hymenoptera</taxon>
        <taxon>Apocrita</taxon>
        <taxon>Aculeata</taxon>
        <taxon>Apoidea</taxon>
        <taxon>Anthophila</taxon>
        <taxon>Apidae</taxon>
        <taxon>Melipona</taxon>
    </lineage>
</organism>